<protein>
    <recommendedName>
        <fullName evidence="2">Reverse transcriptase/retrotransposon-derived protein RNase H-like domain-containing protein</fullName>
    </recommendedName>
</protein>
<gene>
    <name evidence="3" type="ORF">P4O66_000816</name>
</gene>
<dbReference type="InterPro" id="IPR041577">
    <property type="entry name" value="RT_RNaseH_2"/>
</dbReference>
<dbReference type="PANTHER" id="PTHR37984:SF5">
    <property type="entry name" value="PROTEIN NYNRIN-LIKE"/>
    <property type="match status" value="1"/>
</dbReference>
<dbReference type="InterPro" id="IPR043128">
    <property type="entry name" value="Rev_trsase/Diguanyl_cyclase"/>
</dbReference>
<dbReference type="AlphaFoldDB" id="A0AAD9DYD6"/>
<reference evidence="3" key="1">
    <citation type="submission" date="2023-03" db="EMBL/GenBank/DDBJ databases">
        <title>Electrophorus voltai genome.</title>
        <authorList>
            <person name="Bian C."/>
        </authorList>
    </citation>
    <scope>NUCLEOTIDE SEQUENCE</scope>
    <source>
        <strain evidence="3">CB-2022</strain>
        <tissue evidence="3">Muscle</tissue>
    </source>
</reference>
<keyword evidence="4" id="KW-1185">Reference proteome</keyword>
<sequence length="134" mass="14991">MDPAKLRAVKNWPRPTSVRLVQCFLGFTNFYRRFMKTFSTVAALLTALTRKASGRFCWSTEAQQAFEELKHHPITAPILWLPDAELPFIIEVDASEVGVGVVLSQRSGEDKTASLLLLLSASVPGRRQLRHGQP</sequence>
<dbReference type="PANTHER" id="PTHR37984">
    <property type="entry name" value="PROTEIN CBG26694"/>
    <property type="match status" value="1"/>
</dbReference>
<dbReference type="Pfam" id="PF17919">
    <property type="entry name" value="RT_RNaseH_2"/>
    <property type="match status" value="1"/>
</dbReference>
<dbReference type="FunFam" id="3.30.70.270:FF:000020">
    <property type="entry name" value="Transposon Tf2-6 polyprotein-like Protein"/>
    <property type="match status" value="1"/>
</dbReference>
<feature type="domain" description="Reverse transcriptase/retrotransposon-derived protein RNase H-like" evidence="2">
    <location>
        <begin position="58"/>
        <end position="120"/>
    </location>
</feature>
<comment type="caution">
    <text evidence="3">The sequence shown here is derived from an EMBL/GenBank/DDBJ whole genome shotgun (WGS) entry which is preliminary data.</text>
</comment>
<dbReference type="SUPFAM" id="SSF56672">
    <property type="entry name" value="DNA/RNA polymerases"/>
    <property type="match status" value="1"/>
</dbReference>
<organism evidence="3 4">
    <name type="scientific">Electrophorus voltai</name>
    <dbReference type="NCBI Taxonomy" id="2609070"/>
    <lineage>
        <taxon>Eukaryota</taxon>
        <taxon>Metazoa</taxon>
        <taxon>Chordata</taxon>
        <taxon>Craniata</taxon>
        <taxon>Vertebrata</taxon>
        <taxon>Euteleostomi</taxon>
        <taxon>Actinopterygii</taxon>
        <taxon>Neopterygii</taxon>
        <taxon>Teleostei</taxon>
        <taxon>Ostariophysi</taxon>
        <taxon>Gymnotiformes</taxon>
        <taxon>Gymnotoidei</taxon>
        <taxon>Gymnotidae</taxon>
        <taxon>Electrophorus</taxon>
    </lineage>
</organism>
<dbReference type="Proteomes" id="UP001239994">
    <property type="component" value="Unassembled WGS sequence"/>
</dbReference>
<name>A0AAD9DYD6_9TELE</name>
<dbReference type="EMBL" id="JAROKS010000013">
    <property type="protein sequence ID" value="KAK1797523.1"/>
    <property type="molecule type" value="Genomic_DNA"/>
</dbReference>
<dbReference type="GO" id="GO:0003824">
    <property type="term" value="F:catalytic activity"/>
    <property type="evidence" value="ECO:0007669"/>
    <property type="project" value="UniProtKB-KW"/>
</dbReference>
<dbReference type="Gene3D" id="3.30.70.270">
    <property type="match status" value="1"/>
</dbReference>
<evidence type="ECO:0000313" key="4">
    <source>
        <dbReference type="Proteomes" id="UP001239994"/>
    </source>
</evidence>
<dbReference type="InterPro" id="IPR043502">
    <property type="entry name" value="DNA/RNA_pol_sf"/>
</dbReference>
<evidence type="ECO:0000256" key="1">
    <source>
        <dbReference type="ARBA" id="ARBA00023268"/>
    </source>
</evidence>
<dbReference type="InterPro" id="IPR050951">
    <property type="entry name" value="Retrovirus_Pol_polyprotein"/>
</dbReference>
<keyword evidence="1" id="KW-0511">Multifunctional enzyme</keyword>
<proteinExistence type="predicted"/>
<accession>A0AAD9DYD6</accession>
<evidence type="ECO:0000259" key="2">
    <source>
        <dbReference type="Pfam" id="PF17919"/>
    </source>
</evidence>
<evidence type="ECO:0000313" key="3">
    <source>
        <dbReference type="EMBL" id="KAK1797523.1"/>
    </source>
</evidence>